<dbReference type="InterPro" id="IPR051782">
    <property type="entry name" value="ABC_Transporter_VariousFunc"/>
</dbReference>
<evidence type="ECO:0000259" key="4">
    <source>
        <dbReference type="PROSITE" id="PS50893"/>
    </source>
</evidence>
<dbReference type="InterPro" id="IPR003593">
    <property type="entry name" value="AAA+_ATPase"/>
</dbReference>
<dbReference type="InterPro" id="IPR017871">
    <property type="entry name" value="ABC_transporter-like_CS"/>
</dbReference>
<reference evidence="5 6" key="1">
    <citation type="submission" date="2017-11" db="EMBL/GenBank/DDBJ databases">
        <title>Draft genome sequence of Bacillus pumilus 51_5il from lake Gorkoye (Russia: Novosibirsk region).</title>
        <authorList>
            <person name="Shipova A.A."/>
            <person name="Rozanov A.S."/>
            <person name="Bryanskaya A.V."/>
            <person name="Peltek S.E."/>
        </authorList>
    </citation>
    <scope>NUCLEOTIDE SEQUENCE [LARGE SCALE GENOMIC DNA]</scope>
    <source>
        <strain evidence="5 6">51_5il</strain>
    </source>
</reference>
<dbReference type="AlphaFoldDB" id="A0A2G8IYH2"/>
<dbReference type="InterPro" id="IPR027417">
    <property type="entry name" value="P-loop_NTPase"/>
</dbReference>
<dbReference type="SUPFAM" id="SSF52540">
    <property type="entry name" value="P-loop containing nucleoside triphosphate hydrolases"/>
    <property type="match status" value="1"/>
</dbReference>
<dbReference type="Gene3D" id="3.40.50.300">
    <property type="entry name" value="P-loop containing nucleotide triphosphate hydrolases"/>
    <property type="match status" value="1"/>
</dbReference>
<evidence type="ECO:0000256" key="1">
    <source>
        <dbReference type="ARBA" id="ARBA00022448"/>
    </source>
</evidence>
<evidence type="ECO:0000313" key="5">
    <source>
        <dbReference type="EMBL" id="PIK28489.1"/>
    </source>
</evidence>
<name>A0A2G8IYH2_BACPU</name>
<dbReference type="InterPro" id="IPR003439">
    <property type="entry name" value="ABC_transporter-like_ATP-bd"/>
</dbReference>
<keyword evidence="2" id="KW-0547">Nucleotide-binding</keyword>
<protein>
    <submittedName>
        <fullName evidence="5">ABC transporter ATP-binding protein</fullName>
    </submittedName>
</protein>
<dbReference type="SMART" id="SM00382">
    <property type="entry name" value="AAA"/>
    <property type="match status" value="1"/>
</dbReference>
<keyword evidence="3 5" id="KW-0067">ATP-binding</keyword>
<organism evidence="5 6">
    <name type="scientific">Bacillus pumilus</name>
    <name type="common">Bacillus mesentericus</name>
    <dbReference type="NCBI Taxonomy" id="1408"/>
    <lineage>
        <taxon>Bacteria</taxon>
        <taxon>Bacillati</taxon>
        <taxon>Bacillota</taxon>
        <taxon>Bacilli</taxon>
        <taxon>Bacillales</taxon>
        <taxon>Bacillaceae</taxon>
        <taxon>Bacillus</taxon>
    </lineage>
</organism>
<dbReference type="Proteomes" id="UP000230768">
    <property type="component" value="Unassembled WGS sequence"/>
</dbReference>
<keyword evidence="1" id="KW-0813">Transport</keyword>
<dbReference type="Pfam" id="PF00005">
    <property type="entry name" value="ABC_tran"/>
    <property type="match status" value="1"/>
</dbReference>
<proteinExistence type="predicted"/>
<comment type="caution">
    <text evidence="5">The sequence shown here is derived from an EMBL/GenBank/DDBJ whole genome shotgun (WGS) entry which is preliminary data.</text>
</comment>
<feature type="domain" description="ABC transporter" evidence="4">
    <location>
        <begin position="5"/>
        <end position="230"/>
    </location>
</feature>
<dbReference type="PANTHER" id="PTHR42939">
    <property type="entry name" value="ABC TRANSPORTER ATP-BINDING PROTEIN ALBC-RELATED"/>
    <property type="match status" value="1"/>
</dbReference>
<dbReference type="GO" id="GO:0016887">
    <property type="term" value="F:ATP hydrolysis activity"/>
    <property type="evidence" value="ECO:0007669"/>
    <property type="project" value="InterPro"/>
</dbReference>
<evidence type="ECO:0000313" key="6">
    <source>
        <dbReference type="Proteomes" id="UP000230768"/>
    </source>
</evidence>
<dbReference type="GO" id="GO:0005524">
    <property type="term" value="F:ATP binding"/>
    <property type="evidence" value="ECO:0007669"/>
    <property type="project" value="UniProtKB-KW"/>
</dbReference>
<evidence type="ECO:0000256" key="3">
    <source>
        <dbReference type="ARBA" id="ARBA00022840"/>
    </source>
</evidence>
<dbReference type="PROSITE" id="PS00211">
    <property type="entry name" value="ABC_TRANSPORTER_1"/>
    <property type="match status" value="1"/>
</dbReference>
<gene>
    <name evidence="5" type="ORF">CTV99_02145</name>
</gene>
<accession>A0A2G8IYH2</accession>
<dbReference type="EMBL" id="PEKP01000003">
    <property type="protein sequence ID" value="PIK28489.1"/>
    <property type="molecule type" value="Genomic_DNA"/>
</dbReference>
<evidence type="ECO:0000256" key="2">
    <source>
        <dbReference type="ARBA" id="ARBA00022741"/>
    </source>
</evidence>
<sequence length="245" mass="28171">MIKMITINDLEKNYNGSPVLNNLSITFDSKGIDIIVGVNGSGKTTLLNCICDITSFQKGDIKINSVSRKEKEAKLKMFYIPSDFYLPEYLSGNEYADFIFRRYKDVNKKLFEFITEMYHLTSFLNEKISNYSYGMKKKLQIGIALALEVEYVLADEVFNGLDYESYLLTEYLIKKYSALRKFILISHNMDFITRNDQANIYLLSKGTLSTIKNVGDIEGIVINNGELQKYYEKIDGFISRNKSLA</sequence>
<dbReference type="PANTHER" id="PTHR42939:SF1">
    <property type="entry name" value="ABC TRANSPORTER ATP-BINDING PROTEIN ALBC-RELATED"/>
    <property type="match status" value="1"/>
</dbReference>
<dbReference type="PROSITE" id="PS50893">
    <property type="entry name" value="ABC_TRANSPORTER_2"/>
    <property type="match status" value="1"/>
</dbReference>